<evidence type="ECO:0000256" key="4">
    <source>
        <dbReference type="ARBA" id="ARBA00022989"/>
    </source>
</evidence>
<evidence type="ECO:0000256" key="1">
    <source>
        <dbReference type="ARBA" id="ARBA00004479"/>
    </source>
</evidence>
<dbReference type="GO" id="GO:0016020">
    <property type="term" value="C:membrane"/>
    <property type="evidence" value="ECO:0007669"/>
    <property type="project" value="UniProtKB-SubCell"/>
</dbReference>
<name>A0AAD7R9N5_9TELE</name>
<dbReference type="InterPro" id="IPR013568">
    <property type="entry name" value="SEFIR_dom"/>
</dbReference>
<evidence type="ECO:0000259" key="9">
    <source>
        <dbReference type="PROSITE" id="PS51534"/>
    </source>
</evidence>
<dbReference type="Gene3D" id="3.40.50.11530">
    <property type="match status" value="1"/>
</dbReference>
<keyword evidence="3" id="KW-0732">Signal</keyword>
<evidence type="ECO:0000256" key="7">
    <source>
        <dbReference type="ARBA" id="ARBA00023180"/>
    </source>
</evidence>
<organism evidence="10 11">
    <name type="scientific">Aldrovandia affinis</name>
    <dbReference type="NCBI Taxonomy" id="143900"/>
    <lineage>
        <taxon>Eukaryota</taxon>
        <taxon>Metazoa</taxon>
        <taxon>Chordata</taxon>
        <taxon>Craniata</taxon>
        <taxon>Vertebrata</taxon>
        <taxon>Euteleostomi</taxon>
        <taxon>Actinopterygii</taxon>
        <taxon>Neopterygii</taxon>
        <taxon>Teleostei</taxon>
        <taxon>Notacanthiformes</taxon>
        <taxon>Halosauridae</taxon>
        <taxon>Aldrovandia</taxon>
    </lineage>
</organism>
<proteinExistence type="predicted"/>
<evidence type="ECO:0000256" key="2">
    <source>
        <dbReference type="ARBA" id="ARBA00022692"/>
    </source>
</evidence>
<evidence type="ECO:0000256" key="3">
    <source>
        <dbReference type="ARBA" id="ARBA00022729"/>
    </source>
</evidence>
<dbReference type="PANTHER" id="PTHR15583">
    <property type="entry name" value="INTERLEUKIN-17 RECEPTOR"/>
    <property type="match status" value="1"/>
</dbReference>
<evidence type="ECO:0000256" key="5">
    <source>
        <dbReference type="ARBA" id="ARBA00023136"/>
    </source>
</evidence>
<gene>
    <name evidence="10" type="ORF">AAFF_G00295010</name>
</gene>
<feature type="domain" description="SEFIR" evidence="9">
    <location>
        <begin position="204"/>
        <end position="353"/>
    </location>
</feature>
<dbReference type="GO" id="GO:0030368">
    <property type="term" value="F:interleukin-17 receptor activity"/>
    <property type="evidence" value="ECO:0007669"/>
    <property type="project" value="InterPro"/>
</dbReference>
<keyword evidence="2 8" id="KW-0812">Transmembrane</keyword>
<accession>A0AAD7R9N5</accession>
<evidence type="ECO:0000313" key="11">
    <source>
        <dbReference type="Proteomes" id="UP001221898"/>
    </source>
</evidence>
<dbReference type="AlphaFoldDB" id="A0AAD7R9N5"/>
<dbReference type="Pfam" id="PF08357">
    <property type="entry name" value="SEFIR"/>
    <property type="match status" value="1"/>
</dbReference>
<dbReference type="PANTHER" id="PTHR15583:SF17">
    <property type="entry name" value="INTERLEUKIN-17 RECEPTOR D ISOFORM X1"/>
    <property type="match status" value="1"/>
</dbReference>
<comment type="subcellular location">
    <subcellularLocation>
        <location evidence="1">Membrane</location>
        <topology evidence="1">Single-pass type I membrane protein</topology>
    </subcellularLocation>
</comment>
<comment type="caution">
    <text evidence="10">The sequence shown here is derived from an EMBL/GenBank/DDBJ whole genome shotgun (WGS) entry which is preliminary data.</text>
</comment>
<keyword evidence="5 8" id="KW-0472">Membrane</keyword>
<keyword evidence="11" id="KW-1185">Reference proteome</keyword>
<dbReference type="Proteomes" id="UP001221898">
    <property type="component" value="Unassembled WGS sequence"/>
</dbReference>
<keyword evidence="6" id="KW-0675">Receptor</keyword>
<dbReference type="PROSITE" id="PS51534">
    <property type="entry name" value="SEFIR"/>
    <property type="match status" value="1"/>
</dbReference>
<evidence type="ECO:0000256" key="8">
    <source>
        <dbReference type="SAM" id="Phobius"/>
    </source>
</evidence>
<feature type="transmembrane region" description="Helical" evidence="8">
    <location>
        <begin position="140"/>
        <end position="163"/>
    </location>
</feature>
<dbReference type="EMBL" id="JAINUG010000417">
    <property type="protein sequence ID" value="KAJ8372087.1"/>
    <property type="molecule type" value="Genomic_DNA"/>
</dbReference>
<evidence type="ECO:0000313" key="10">
    <source>
        <dbReference type="EMBL" id="KAJ8372087.1"/>
    </source>
</evidence>
<reference evidence="10" key="1">
    <citation type="journal article" date="2023" name="Science">
        <title>Genome structures resolve the early diversification of teleost fishes.</title>
        <authorList>
            <person name="Parey E."/>
            <person name="Louis A."/>
            <person name="Montfort J."/>
            <person name="Bouchez O."/>
            <person name="Roques C."/>
            <person name="Iampietro C."/>
            <person name="Lluch J."/>
            <person name="Castinel A."/>
            <person name="Donnadieu C."/>
            <person name="Desvignes T."/>
            <person name="Floi Bucao C."/>
            <person name="Jouanno E."/>
            <person name="Wen M."/>
            <person name="Mejri S."/>
            <person name="Dirks R."/>
            <person name="Jansen H."/>
            <person name="Henkel C."/>
            <person name="Chen W.J."/>
            <person name="Zahm M."/>
            <person name="Cabau C."/>
            <person name="Klopp C."/>
            <person name="Thompson A.W."/>
            <person name="Robinson-Rechavi M."/>
            <person name="Braasch I."/>
            <person name="Lecointre G."/>
            <person name="Bobe J."/>
            <person name="Postlethwait J.H."/>
            <person name="Berthelot C."/>
            <person name="Roest Crollius H."/>
            <person name="Guiguen Y."/>
        </authorList>
    </citation>
    <scope>NUCLEOTIDE SEQUENCE</scope>
    <source>
        <strain evidence="10">NC1722</strain>
    </source>
</reference>
<dbReference type="InterPro" id="IPR039465">
    <property type="entry name" value="IL-17_rcpt-like"/>
</dbReference>
<protein>
    <recommendedName>
        <fullName evidence="9">SEFIR domain-containing protein</fullName>
    </recommendedName>
</protein>
<keyword evidence="7" id="KW-0325">Glycoprotein</keyword>
<evidence type="ECO:0000256" key="6">
    <source>
        <dbReference type="ARBA" id="ARBA00023170"/>
    </source>
</evidence>
<sequence length="403" mass="45067">MALPVPELWNNFYHSKYFSTRSCLEKNGLEQCQRDWYPSDIQVEQEGGDIIVTFNLAPPNLGINHYFSWCYGGGMRNYTTIKASPTGNKTHHSYRLLSLKSGTNYSCEIAADVVDAIRKTFTFQVIQTEQELSSFATDSFLLALLLVVLIVSAIIFLGCMVIISKKKLKRRKREMSVATDVFKHHDGKRELEDQSLVLLTRPRPPQLLICYSNVDGPAHVRAVMLLAAFMQQHMATQVSLDLWEGLSLTEEGTMSWLCKRLQECDFVLVICSHGLLQQIGGATQGARECWEGDTSLVAVSLIGEELALAKSKGQDLSKYMTAIFEYSKETEVPGALGLATHYTLMRDLPLLFSQLHRVALQSPGQSLQVEHISEEGYHKLPAGAALQWAIYEAGLEWGRGGLE</sequence>
<keyword evidence="4 8" id="KW-1133">Transmembrane helix</keyword>